<proteinExistence type="inferred from homology"/>
<feature type="active site" evidence="8">
    <location>
        <position position="316"/>
    </location>
</feature>
<evidence type="ECO:0000256" key="1">
    <source>
        <dbReference type="ARBA" id="ARBA00004751"/>
    </source>
</evidence>
<evidence type="ECO:0000256" key="3">
    <source>
        <dbReference type="ARBA" id="ARBA00022532"/>
    </source>
</evidence>
<dbReference type="GO" id="GO:0005737">
    <property type="term" value="C:cytoplasm"/>
    <property type="evidence" value="ECO:0007669"/>
    <property type="project" value="InterPro"/>
</dbReference>
<evidence type="ECO:0000313" key="12">
    <source>
        <dbReference type="Proteomes" id="UP000319143"/>
    </source>
</evidence>
<evidence type="ECO:0000313" key="11">
    <source>
        <dbReference type="EMBL" id="TWU37010.1"/>
    </source>
</evidence>
<keyword evidence="11" id="KW-0012">Acyltransferase</keyword>
<comment type="pathway">
    <text evidence="1 9">Carbohydrate metabolism; tricarboxylic acid cycle; isocitrate from oxaloacetate: step 1/2.</text>
</comment>
<dbReference type="NCBIfam" id="TIGR01798">
    <property type="entry name" value="cit_synth_I"/>
    <property type="match status" value="1"/>
</dbReference>
<dbReference type="InterPro" id="IPR010953">
    <property type="entry name" value="Citrate_synthase_typ-I"/>
</dbReference>
<keyword evidence="4 7" id="KW-0808">Transferase</keyword>
<dbReference type="PANTHER" id="PTHR42871">
    <property type="entry name" value="CITRATE SYNTHASE"/>
    <property type="match status" value="1"/>
</dbReference>
<dbReference type="FunFam" id="1.10.230.10:FF:000002">
    <property type="entry name" value="Citrate synthase"/>
    <property type="match status" value="1"/>
</dbReference>
<comment type="caution">
    <text evidence="11">The sequence shown here is derived from an EMBL/GenBank/DDBJ whole genome shotgun (WGS) entry which is preliminary data.</text>
</comment>
<evidence type="ECO:0000256" key="2">
    <source>
        <dbReference type="ARBA" id="ARBA00010566"/>
    </source>
</evidence>
<feature type="active site" evidence="8">
    <location>
        <position position="373"/>
    </location>
</feature>
<dbReference type="PIRSF" id="PIRSF001369">
    <property type="entry name" value="Citrate_synth"/>
    <property type="match status" value="1"/>
</dbReference>
<dbReference type="CDD" id="cd06114">
    <property type="entry name" value="EcCS_like"/>
    <property type="match status" value="1"/>
</dbReference>
<accession>A0A5C6DJK8</accession>
<dbReference type="InterPro" id="IPR016143">
    <property type="entry name" value="Citrate_synth-like_sm_a-sub"/>
</dbReference>
<evidence type="ECO:0000256" key="6">
    <source>
        <dbReference type="NCBIfam" id="TIGR01798"/>
    </source>
</evidence>
<dbReference type="RefSeq" id="WP_146527195.1">
    <property type="nucleotide sequence ID" value="NZ_SJPV01000005.1"/>
</dbReference>
<dbReference type="SUPFAM" id="SSF48256">
    <property type="entry name" value="Citrate synthase"/>
    <property type="match status" value="1"/>
</dbReference>
<dbReference type="PRINTS" id="PR00143">
    <property type="entry name" value="CITRTSNTHASE"/>
</dbReference>
<dbReference type="InterPro" id="IPR016142">
    <property type="entry name" value="Citrate_synth-like_lrg_a-sub"/>
</dbReference>
<evidence type="ECO:0000256" key="7">
    <source>
        <dbReference type="PIRNR" id="PIRNR001369"/>
    </source>
</evidence>
<dbReference type="InterPro" id="IPR036969">
    <property type="entry name" value="Citrate_synthase_sf"/>
</dbReference>
<evidence type="ECO:0000256" key="8">
    <source>
        <dbReference type="PIRSR" id="PIRSR001369-1"/>
    </source>
</evidence>
<dbReference type="GO" id="GO:0006099">
    <property type="term" value="P:tricarboxylic acid cycle"/>
    <property type="evidence" value="ECO:0007669"/>
    <property type="project" value="UniProtKB-UniRule"/>
</dbReference>
<dbReference type="Pfam" id="PF00285">
    <property type="entry name" value="Citrate_synt"/>
    <property type="match status" value="1"/>
</dbReference>
<evidence type="ECO:0000256" key="5">
    <source>
        <dbReference type="ARBA" id="ARBA00049288"/>
    </source>
</evidence>
<protein>
    <recommendedName>
        <fullName evidence="6 7">Citrate synthase</fullName>
    </recommendedName>
</protein>
<sequence>MSNAASLDVKQKGEAKLVYDGTETSLPVVEGSEGERGVDISQLRGQTGMITLDEGFVNTGSTRSAITFLDGEKGILRYRGYPIEQLAANCDFIETTFLLIYGDLPTAAQAAEFRAGIRDHTMIHEDMKSFYNGFPRDAHPMSILSSVVGALAMFYQDSLNPNDPKQVEISLYRLLAKLPTIASYSYKKSVGQPFMYPNNDLGYCENFLHMMFATPARDYVVDPDFIEALRLLLIVHADHEQNCSTSTVRMVGSSNTNLFASISAGISALWGPLHGGANEACVNMLDEIAKDGGNVQKYVDRAKDKDDSYRLMGFGHRVYKSFDPRATIIKASCDKLLKKLNLDDPLFEVAQQLEEVALRDEYFIEKKLYPNVDFYSGVIYRALGIPIQMYTVLFAIGRLPGWIAHWIEMHNNPATRINRPRQIYTGQTERSFVPIEQRG</sequence>
<dbReference type="InterPro" id="IPR019810">
    <property type="entry name" value="Citrate_synthase_AS"/>
</dbReference>
<dbReference type="Gene3D" id="1.10.580.10">
    <property type="entry name" value="Citrate Synthase, domain 1"/>
    <property type="match status" value="1"/>
</dbReference>
<gene>
    <name evidence="11" type="primary">gltA2_2</name>
    <name evidence="11" type="ORF">Poly41_31360</name>
</gene>
<comment type="catalytic activity">
    <reaction evidence="5 9">
        <text>oxaloacetate + acetyl-CoA + H2O = citrate + CoA + H(+)</text>
        <dbReference type="Rhea" id="RHEA:16845"/>
        <dbReference type="ChEBI" id="CHEBI:15377"/>
        <dbReference type="ChEBI" id="CHEBI:15378"/>
        <dbReference type="ChEBI" id="CHEBI:16452"/>
        <dbReference type="ChEBI" id="CHEBI:16947"/>
        <dbReference type="ChEBI" id="CHEBI:57287"/>
        <dbReference type="ChEBI" id="CHEBI:57288"/>
        <dbReference type="EC" id="2.3.3.16"/>
    </reaction>
</comment>
<keyword evidence="3 9" id="KW-0816">Tricarboxylic acid cycle</keyword>
<dbReference type="NCBIfam" id="NF004126">
    <property type="entry name" value="PRK05614.1"/>
    <property type="match status" value="1"/>
</dbReference>
<evidence type="ECO:0000256" key="9">
    <source>
        <dbReference type="RuleBase" id="RU003370"/>
    </source>
</evidence>
<dbReference type="GO" id="GO:0036440">
    <property type="term" value="F:citrate synthase activity"/>
    <property type="evidence" value="ECO:0007669"/>
    <property type="project" value="UniProtKB-EC"/>
</dbReference>
<dbReference type="EMBL" id="SJPV01000005">
    <property type="protein sequence ID" value="TWU37010.1"/>
    <property type="molecule type" value="Genomic_DNA"/>
</dbReference>
<name>A0A5C6DJK8_9BACT</name>
<dbReference type="PROSITE" id="PS00480">
    <property type="entry name" value="CITRATE_SYNTHASE"/>
    <property type="match status" value="1"/>
</dbReference>
<dbReference type="Gene3D" id="1.10.230.10">
    <property type="entry name" value="Cytochrome P450-Terp, domain 2"/>
    <property type="match status" value="1"/>
</dbReference>
<keyword evidence="12" id="KW-1185">Reference proteome</keyword>
<dbReference type="PANTHER" id="PTHR42871:SF1">
    <property type="entry name" value="CITRATE SYNTHASE"/>
    <property type="match status" value="1"/>
</dbReference>
<organism evidence="11 12">
    <name type="scientific">Novipirellula artificiosorum</name>
    <dbReference type="NCBI Taxonomy" id="2528016"/>
    <lineage>
        <taxon>Bacteria</taxon>
        <taxon>Pseudomonadati</taxon>
        <taxon>Planctomycetota</taxon>
        <taxon>Planctomycetia</taxon>
        <taxon>Pirellulales</taxon>
        <taxon>Pirellulaceae</taxon>
        <taxon>Novipirellula</taxon>
    </lineage>
</organism>
<dbReference type="InterPro" id="IPR024176">
    <property type="entry name" value="Citrate_synthase_bac-typ"/>
</dbReference>
<dbReference type="AlphaFoldDB" id="A0A5C6DJK8"/>
<dbReference type="OrthoDB" id="9800864at2"/>
<evidence type="ECO:0000256" key="4">
    <source>
        <dbReference type="ARBA" id="ARBA00022679"/>
    </source>
</evidence>
<dbReference type="UniPathway" id="UPA00223">
    <property type="reaction ID" value="UER00717"/>
</dbReference>
<evidence type="ECO:0000256" key="10">
    <source>
        <dbReference type="RuleBase" id="RU003406"/>
    </source>
</evidence>
<comment type="similarity">
    <text evidence="2 7 10">Belongs to the citrate synthase family.</text>
</comment>
<dbReference type="Proteomes" id="UP000319143">
    <property type="component" value="Unassembled WGS sequence"/>
</dbReference>
<dbReference type="InterPro" id="IPR002020">
    <property type="entry name" value="Citrate_synthase"/>
</dbReference>
<dbReference type="Gene3D" id="2.20.28.60">
    <property type="match status" value="1"/>
</dbReference>
<reference evidence="11 12" key="1">
    <citation type="submission" date="2019-02" db="EMBL/GenBank/DDBJ databases">
        <title>Deep-cultivation of Planctomycetes and their phenomic and genomic characterization uncovers novel biology.</title>
        <authorList>
            <person name="Wiegand S."/>
            <person name="Jogler M."/>
            <person name="Boedeker C."/>
            <person name="Pinto D."/>
            <person name="Vollmers J."/>
            <person name="Rivas-Marin E."/>
            <person name="Kohn T."/>
            <person name="Peeters S.H."/>
            <person name="Heuer A."/>
            <person name="Rast P."/>
            <person name="Oberbeckmann S."/>
            <person name="Bunk B."/>
            <person name="Jeske O."/>
            <person name="Meyerdierks A."/>
            <person name="Storesund J.E."/>
            <person name="Kallscheuer N."/>
            <person name="Luecker S."/>
            <person name="Lage O.M."/>
            <person name="Pohl T."/>
            <person name="Merkel B.J."/>
            <person name="Hornburger P."/>
            <person name="Mueller R.-W."/>
            <person name="Bruemmer F."/>
            <person name="Labrenz M."/>
            <person name="Spormann A.M."/>
            <person name="Op Den Camp H."/>
            <person name="Overmann J."/>
            <person name="Amann R."/>
            <person name="Jetten M.S.M."/>
            <person name="Mascher T."/>
            <person name="Medema M.H."/>
            <person name="Devos D.P."/>
            <person name="Kaster A.-K."/>
            <person name="Ovreas L."/>
            <person name="Rohde M."/>
            <person name="Galperin M.Y."/>
            <person name="Jogler C."/>
        </authorList>
    </citation>
    <scope>NUCLEOTIDE SEQUENCE [LARGE SCALE GENOMIC DNA]</scope>
    <source>
        <strain evidence="11 12">Poly41</strain>
    </source>
</reference>